<protein>
    <submittedName>
        <fullName evidence="2">Uncharacterized protein</fullName>
    </submittedName>
</protein>
<organism evidence="2 3">
    <name type="scientific">Colletotrichum sublineola</name>
    <name type="common">Sorghum anthracnose fungus</name>
    <dbReference type="NCBI Taxonomy" id="1173701"/>
    <lineage>
        <taxon>Eukaryota</taxon>
        <taxon>Fungi</taxon>
        <taxon>Dikarya</taxon>
        <taxon>Ascomycota</taxon>
        <taxon>Pezizomycotina</taxon>
        <taxon>Sordariomycetes</taxon>
        <taxon>Hypocreomycetidae</taxon>
        <taxon>Glomerellales</taxon>
        <taxon>Glomerellaceae</taxon>
        <taxon>Colletotrichum</taxon>
        <taxon>Colletotrichum graminicola species complex</taxon>
    </lineage>
</organism>
<name>A0A066XP65_COLSU</name>
<feature type="compositionally biased region" description="Polar residues" evidence="1">
    <location>
        <begin position="88"/>
        <end position="105"/>
    </location>
</feature>
<gene>
    <name evidence="2" type="ORF">CSUB01_05923</name>
</gene>
<evidence type="ECO:0000256" key="1">
    <source>
        <dbReference type="SAM" id="MobiDB-lite"/>
    </source>
</evidence>
<dbReference type="Proteomes" id="UP000027238">
    <property type="component" value="Unassembled WGS sequence"/>
</dbReference>
<accession>A0A066XP65</accession>
<dbReference type="EMBL" id="JMSE01000774">
    <property type="protein sequence ID" value="KDN67790.1"/>
    <property type="molecule type" value="Genomic_DNA"/>
</dbReference>
<evidence type="ECO:0000313" key="3">
    <source>
        <dbReference type="Proteomes" id="UP000027238"/>
    </source>
</evidence>
<feature type="region of interest" description="Disordered" evidence="1">
    <location>
        <begin position="83"/>
        <end position="114"/>
    </location>
</feature>
<feature type="region of interest" description="Disordered" evidence="1">
    <location>
        <begin position="258"/>
        <end position="277"/>
    </location>
</feature>
<sequence>MDATLPNRKQRTTDWCGLRSIGSVLKGAAPSARLSIGPHPRGHLFGARRQTAVCSTFDGALTPSPREPISSSPTIQNHSFATNARHIQPQSTQLTPSDLSRTTPTPREKPYRARRRHLSLYNPAVAHRSPAVLPSSCRCTRLPAQAKPSSLKLASLGTLFRILALVAKTPQAYFSRATLPEAACMHAMGSGRTCPQAGKAPVLIVMNPPLLCLSTVKYAALTTTSYPVSSYIVAALVSNEHDDEKKEKKMHAGFTINGNHATQRTPATHARTSGGTLASSHRCAHPHLFGFSSHPRRVGGVPDIMSRFEGQESILSKVGGDKDSESELMQVCLLAGWSEAQEEEAKKEPETFAKLDGCGLLEEVVARSFTTSTPAWNAIRCQWYAAVVLKILAPETNKLAG</sequence>
<dbReference type="HOGENOM" id="CLU_686988_0_0_1"/>
<dbReference type="AlphaFoldDB" id="A0A066XP65"/>
<reference evidence="3" key="1">
    <citation type="journal article" date="2014" name="Genome Announc.">
        <title>Draft genome sequence of Colletotrichum sublineola, a destructive pathogen of cultivated sorghum.</title>
        <authorList>
            <person name="Baroncelli R."/>
            <person name="Sanz-Martin J.M."/>
            <person name="Rech G.E."/>
            <person name="Sukno S.A."/>
            <person name="Thon M.R."/>
        </authorList>
    </citation>
    <scope>NUCLEOTIDE SEQUENCE [LARGE SCALE GENOMIC DNA]</scope>
    <source>
        <strain evidence="3">TX430BB</strain>
    </source>
</reference>
<keyword evidence="3" id="KW-1185">Reference proteome</keyword>
<proteinExistence type="predicted"/>
<evidence type="ECO:0000313" key="2">
    <source>
        <dbReference type="EMBL" id="KDN67790.1"/>
    </source>
</evidence>
<comment type="caution">
    <text evidence="2">The sequence shown here is derived from an EMBL/GenBank/DDBJ whole genome shotgun (WGS) entry which is preliminary data.</text>
</comment>